<proteinExistence type="predicted"/>
<keyword evidence="5" id="KW-1185">Reference proteome</keyword>
<sequence>MASSRPLLRGSEAADAFEAQQIIRRFTDELSGSNELERSTKAAQAEIDEEEEENERLRLRSLYESTELRNNQSKDFIASEIAKDVLSKTVNKFIENEKPSLLQRIGFSHRSAKSKATSALLDLVERDPKELEKSIDDLEENWKKNNGRAARNHSEIAETLSDSVRRISETVARASKNILIFKTQAVKQKLADIYAIVFQFYHKVIKWYLNSKLTRAFLSFNETLKAGFESTEKELDREIEELYREAQISQHAMMAILSGNVERLRAELRYQRTHYEVTDTTAGHRMRDLMEATWNGNQFFRLAYQIEPDRNIQFPVEPTLSTQAGIGSMITRGQARTYGPGIERFVIGDEGHSKFSTGQIWVAEDQVLPSLRDWMIEIQTARILWISSPYEPGGVTSAYAAALAVVAAAWQAKAPMISHFCQRPRRDALRTGMSIEQVGLMGLVYNFISQLLQFNKDEDVLNINEDTFRALDGEKQSWDTALKTLGVLLSHTTVLKYCVIDGLNDLELGDGNQWCQEFLSVLLDQQRMGTPFNILFTTAGQSRVLASKIDVNDRHLATRPARELARWGRRIELEL</sequence>
<organism evidence="4 5">
    <name type="scientific">Daldinia eschscholtzii</name>
    <dbReference type="NCBI Taxonomy" id="292717"/>
    <lineage>
        <taxon>Eukaryota</taxon>
        <taxon>Fungi</taxon>
        <taxon>Dikarya</taxon>
        <taxon>Ascomycota</taxon>
        <taxon>Pezizomycotina</taxon>
        <taxon>Sordariomycetes</taxon>
        <taxon>Xylariomycetidae</taxon>
        <taxon>Xylariales</taxon>
        <taxon>Hypoxylaceae</taxon>
        <taxon>Daldinia</taxon>
    </lineage>
</organism>
<comment type="caution">
    <text evidence="4">The sequence shown here is derived from an EMBL/GenBank/DDBJ whole genome shotgun (WGS) entry which is preliminary data.</text>
</comment>
<accession>A0AAX6MTX4</accession>
<reference evidence="4 5" key="1">
    <citation type="journal article" date="2024" name="Front Chem Biol">
        <title>Unveiling the potential of Daldinia eschscholtzii MFLUCC 19-0629 through bioactivity and bioinformatics studies for enhanced sustainable agriculture production.</title>
        <authorList>
            <person name="Brooks S."/>
            <person name="Weaver J.A."/>
            <person name="Klomchit A."/>
            <person name="Alharthi S.A."/>
            <person name="Onlamun T."/>
            <person name="Nurani R."/>
            <person name="Vong T.K."/>
            <person name="Alberti F."/>
            <person name="Greco C."/>
        </authorList>
    </citation>
    <scope>NUCLEOTIDE SEQUENCE [LARGE SCALE GENOMIC DNA]</scope>
    <source>
        <strain evidence="4">MFLUCC 19-0629</strain>
    </source>
</reference>
<dbReference type="AlphaFoldDB" id="A0AAX6MTX4"/>
<feature type="coiled-coil region" evidence="1">
    <location>
        <begin position="221"/>
        <end position="252"/>
    </location>
</feature>
<feature type="domain" description="DUF7708" evidence="3">
    <location>
        <begin position="150"/>
        <end position="253"/>
    </location>
</feature>
<gene>
    <name evidence="4" type="ORF">Daesc_001390</name>
</gene>
<evidence type="ECO:0000313" key="5">
    <source>
        <dbReference type="Proteomes" id="UP001369815"/>
    </source>
</evidence>
<keyword evidence="1" id="KW-0175">Coiled coil</keyword>
<evidence type="ECO:0000259" key="3">
    <source>
        <dbReference type="Pfam" id="PF24809"/>
    </source>
</evidence>
<name>A0AAX6MTX4_9PEZI</name>
<protein>
    <recommendedName>
        <fullName evidence="3">DUF7708 domain-containing protein</fullName>
    </recommendedName>
</protein>
<evidence type="ECO:0000313" key="4">
    <source>
        <dbReference type="EMBL" id="KAK6956120.1"/>
    </source>
</evidence>
<evidence type="ECO:0000256" key="2">
    <source>
        <dbReference type="SAM" id="MobiDB-lite"/>
    </source>
</evidence>
<dbReference type="EMBL" id="JBANMG010000002">
    <property type="protein sequence ID" value="KAK6956120.1"/>
    <property type="molecule type" value="Genomic_DNA"/>
</dbReference>
<feature type="region of interest" description="Disordered" evidence="2">
    <location>
        <begin position="33"/>
        <end position="53"/>
    </location>
</feature>
<dbReference type="InterPro" id="IPR056125">
    <property type="entry name" value="DUF7708"/>
</dbReference>
<dbReference type="Pfam" id="PF24809">
    <property type="entry name" value="DUF7708"/>
    <property type="match status" value="1"/>
</dbReference>
<evidence type="ECO:0000256" key="1">
    <source>
        <dbReference type="SAM" id="Coils"/>
    </source>
</evidence>
<dbReference type="Proteomes" id="UP001369815">
    <property type="component" value="Unassembled WGS sequence"/>
</dbReference>